<name>A0A2N3YJ76_9MICO</name>
<evidence type="ECO:0000313" key="5">
    <source>
        <dbReference type="EMBL" id="PKW26922.1"/>
    </source>
</evidence>
<dbReference type="EMBL" id="PJNE01000001">
    <property type="protein sequence ID" value="PKW26922.1"/>
    <property type="molecule type" value="Genomic_DNA"/>
</dbReference>
<dbReference type="SUPFAM" id="SSF53822">
    <property type="entry name" value="Periplasmic binding protein-like I"/>
    <property type="match status" value="1"/>
</dbReference>
<comment type="similarity">
    <text evidence="1">Belongs to the leucine-binding protein family.</text>
</comment>
<dbReference type="OrthoDB" id="7337537at2"/>
<accession>A0A2N3YJ76</accession>
<comment type="caution">
    <text evidence="5">The sequence shown here is derived from an EMBL/GenBank/DDBJ whole genome shotgun (WGS) entry which is preliminary data.</text>
</comment>
<dbReference type="PROSITE" id="PS51257">
    <property type="entry name" value="PROKAR_LIPOPROTEIN"/>
    <property type="match status" value="1"/>
</dbReference>
<feature type="domain" description="Leucine-binding protein" evidence="4">
    <location>
        <begin position="54"/>
        <end position="396"/>
    </location>
</feature>
<dbReference type="PANTHER" id="PTHR47235:SF1">
    <property type="entry name" value="BLR6548 PROTEIN"/>
    <property type="match status" value="1"/>
</dbReference>
<evidence type="ECO:0000259" key="4">
    <source>
        <dbReference type="Pfam" id="PF13458"/>
    </source>
</evidence>
<gene>
    <name evidence="5" type="ORF">ATL31_1751</name>
</gene>
<feature type="chain" id="PRO_5038774915" evidence="3">
    <location>
        <begin position="23"/>
        <end position="426"/>
    </location>
</feature>
<proteinExistence type="inferred from homology"/>
<dbReference type="AlphaFoldDB" id="A0A2N3YJ76"/>
<evidence type="ECO:0000256" key="1">
    <source>
        <dbReference type="ARBA" id="ARBA00010062"/>
    </source>
</evidence>
<evidence type="ECO:0000313" key="6">
    <source>
        <dbReference type="Proteomes" id="UP000233781"/>
    </source>
</evidence>
<keyword evidence="6" id="KW-1185">Reference proteome</keyword>
<protein>
    <submittedName>
        <fullName evidence="5">Amino acid/amide ABC transporter substrate-binding protein (HAAT family)</fullName>
    </submittedName>
</protein>
<dbReference type="Pfam" id="PF13458">
    <property type="entry name" value="Peripla_BP_6"/>
    <property type="match status" value="1"/>
</dbReference>
<dbReference type="InterPro" id="IPR028081">
    <property type="entry name" value="Leu-bd"/>
</dbReference>
<reference evidence="5 6" key="1">
    <citation type="submission" date="2017-12" db="EMBL/GenBank/DDBJ databases">
        <title>Sequencing the genomes of 1000 Actinobacteria strains.</title>
        <authorList>
            <person name="Klenk H.-P."/>
        </authorList>
    </citation>
    <scope>NUCLEOTIDE SEQUENCE [LARGE SCALE GENOMIC DNA]</scope>
    <source>
        <strain evidence="5 6">DSM 12806</strain>
    </source>
</reference>
<dbReference type="PANTHER" id="PTHR47235">
    <property type="entry name" value="BLR6548 PROTEIN"/>
    <property type="match status" value="1"/>
</dbReference>
<dbReference type="InterPro" id="IPR028082">
    <property type="entry name" value="Peripla_BP_I"/>
</dbReference>
<evidence type="ECO:0000256" key="3">
    <source>
        <dbReference type="SAM" id="SignalP"/>
    </source>
</evidence>
<evidence type="ECO:0000256" key="2">
    <source>
        <dbReference type="ARBA" id="ARBA00022729"/>
    </source>
</evidence>
<dbReference type="Proteomes" id="UP000233781">
    <property type="component" value="Unassembled WGS sequence"/>
</dbReference>
<dbReference type="Gene3D" id="3.40.50.2300">
    <property type="match status" value="2"/>
</dbReference>
<keyword evidence="2 3" id="KW-0732">Signal</keyword>
<sequence length="426" mass="44361">MSTKKLARALAATVVVSSLALAGCSSKAQTGGSSGGDASGKGAVKTDVGVTDSEITLGNLTDLSGVFKILGLGITQGTEMWAEDVNAAGGICNRKIKITSSDHGYSAEKAVPLYNQTKGQVLGYVQLLGSPILAALKKPMVDDKVSAVPSSWASTNLDAPEVVMVGTTYDVEMVNGMSYLMEQGKIKEGDSIGHIYIDSEYGKNGFAGSSAFAKEHNMTMVPKTVTSTDADLTSSITALKSAGVKAIMLTTTPAQTASAVGQAAAQGLNVPIFGSNPTYAPQLLGTPAAAALTSGQFITAAGIQPFNSTDPKVQELAKRYKEKYKDTPTFGPLVGYTFGQTWGEMLKKACDAGDLTRQGILDAKAQTKVDTGGLAPSILDFTKPGEPSTRAVYLMKPAKVEGGLELVQPEPYTSKEAEAFKTPFQK</sequence>
<feature type="signal peptide" evidence="3">
    <location>
        <begin position="1"/>
        <end position="22"/>
    </location>
</feature>
<dbReference type="RefSeq" id="WP_101395414.1">
    <property type="nucleotide sequence ID" value="NZ_PJNE01000001.1"/>
</dbReference>
<organism evidence="5 6">
    <name type="scientific">Phycicoccus duodecadis</name>
    <dbReference type="NCBI Taxonomy" id="173053"/>
    <lineage>
        <taxon>Bacteria</taxon>
        <taxon>Bacillati</taxon>
        <taxon>Actinomycetota</taxon>
        <taxon>Actinomycetes</taxon>
        <taxon>Micrococcales</taxon>
        <taxon>Intrasporangiaceae</taxon>
        <taxon>Phycicoccus</taxon>
    </lineage>
</organism>